<feature type="compositionally biased region" description="Gly residues" evidence="1">
    <location>
        <begin position="98"/>
        <end position="115"/>
    </location>
</feature>
<dbReference type="AlphaFoldDB" id="A0A5J5BX71"/>
<organism evidence="2 3">
    <name type="scientific">Nyssa sinensis</name>
    <dbReference type="NCBI Taxonomy" id="561372"/>
    <lineage>
        <taxon>Eukaryota</taxon>
        <taxon>Viridiplantae</taxon>
        <taxon>Streptophyta</taxon>
        <taxon>Embryophyta</taxon>
        <taxon>Tracheophyta</taxon>
        <taxon>Spermatophyta</taxon>
        <taxon>Magnoliopsida</taxon>
        <taxon>eudicotyledons</taxon>
        <taxon>Gunneridae</taxon>
        <taxon>Pentapetalae</taxon>
        <taxon>asterids</taxon>
        <taxon>Cornales</taxon>
        <taxon>Nyssaceae</taxon>
        <taxon>Nyssa</taxon>
    </lineage>
</organism>
<name>A0A5J5BX71_9ASTE</name>
<evidence type="ECO:0008006" key="4">
    <source>
        <dbReference type="Google" id="ProtNLM"/>
    </source>
</evidence>
<feature type="compositionally biased region" description="Low complexity" evidence="1">
    <location>
        <begin position="87"/>
        <end position="97"/>
    </location>
</feature>
<evidence type="ECO:0000313" key="2">
    <source>
        <dbReference type="EMBL" id="KAA8547264.1"/>
    </source>
</evidence>
<evidence type="ECO:0000313" key="3">
    <source>
        <dbReference type="Proteomes" id="UP000325577"/>
    </source>
</evidence>
<feature type="compositionally biased region" description="Basic and acidic residues" evidence="1">
    <location>
        <begin position="116"/>
        <end position="126"/>
    </location>
</feature>
<feature type="region of interest" description="Disordered" evidence="1">
    <location>
        <begin position="70"/>
        <end position="126"/>
    </location>
</feature>
<dbReference type="OrthoDB" id="1931513at2759"/>
<reference evidence="2 3" key="1">
    <citation type="submission" date="2019-09" db="EMBL/GenBank/DDBJ databases">
        <title>A chromosome-level genome assembly of the Chinese tupelo Nyssa sinensis.</title>
        <authorList>
            <person name="Yang X."/>
            <person name="Kang M."/>
            <person name="Yang Y."/>
            <person name="Xiong H."/>
            <person name="Wang M."/>
            <person name="Zhang Z."/>
            <person name="Wang Z."/>
            <person name="Wu H."/>
            <person name="Ma T."/>
            <person name="Liu J."/>
            <person name="Xi Z."/>
        </authorList>
    </citation>
    <scope>NUCLEOTIDE SEQUENCE [LARGE SCALE GENOMIC DNA]</scope>
    <source>
        <strain evidence="2">J267</strain>
        <tissue evidence="2">Leaf</tissue>
    </source>
</reference>
<dbReference type="EMBL" id="CM018032">
    <property type="protein sequence ID" value="KAA8547264.1"/>
    <property type="molecule type" value="Genomic_DNA"/>
</dbReference>
<dbReference type="PANTHER" id="PTHR11439:SF489">
    <property type="entry name" value="RNA-DIRECTED DNA POLYMERASE"/>
    <property type="match status" value="1"/>
</dbReference>
<protein>
    <recommendedName>
        <fullName evidence="4">Reverse transcriptase Ty1/copia-type domain-containing protein</fullName>
    </recommendedName>
</protein>
<accession>A0A5J5BX71</accession>
<feature type="region of interest" description="Disordered" evidence="1">
    <location>
        <begin position="1"/>
        <end position="38"/>
    </location>
</feature>
<sequence>MDFLTLTNMSGAKPISTSLPTSPPISLHSGTPLPDPTEYRTVVGSIQYLSLTRPDISYAFNKLSQYMHQPSTDHVKEHQDVEKSSVRSKVVSGDGISIHGGGSGIGGRWRSGSGVGDRECGHEFER</sequence>
<dbReference type="PANTHER" id="PTHR11439">
    <property type="entry name" value="GAG-POL-RELATED RETROTRANSPOSON"/>
    <property type="match status" value="1"/>
</dbReference>
<feature type="compositionally biased region" description="Basic and acidic residues" evidence="1">
    <location>
        <begin position="71"/>
        <end position="85"/>
    </location>
</feature>
<feature type="compositionally biased region" description="Polar residues" evidence="1">
    <location>
        <begin position="1"/>
        <end position="10"/>
    </location>
</feature>
<keyword evidence="3" id="KW-1185">Reference proteome</keyword>
<evidence type="ECO:0000256" key="1">
    <source>
        <dbReference type="SAM" id="MobiDB-lite"/>
    </source>
</evidence>
<feature type="compositionally biased region" description="Low complexity" evidence="1">
    <location>
        <begin position="14"/>
        <end position="27"/>
    </location>
</feature>
<gene>
    <name evidence="2" type="ORF">F0562_003872</name>
</gene>
<proteinExistence type="predicted"/>
<dbReference type="Proteomes" id="UP000325577">
    <property type="component" value="Linkage Group LG1"/>
</dbReference>